<dbReference type="Gene3D" id="1.10.357.140">
    <property type="entry name" value="UbiA prenyltransferase"/>
    <property type="match status" value="1"/>
</dbReference>
<dbReference type="InterPro" id="IPR050475">
    <property type="entry name" value="Prenyltransferase_related"/>
</dbReference>
<protein>
    <submittedName>
        <fullName evidence="6">UbiA family prenyltransferase</fullName>
    </submittedName>
</protein>
<keyword evidence="3 5" id="KW-1133">Transmembrane helix</keyword>
<feature type="transmembrane region" description="Helical" evidence="5">
    <location>
        <begin position="215"/>
        <end position="234"/>
    </location>
</feature>
<reference evidence="6" key="1">
    <citation type="submission" date="2024-06" db="EMBL/GenBank/DDBJ databases">
        <title>The genome sequences of Kitasatospora sp. strain HUAS MG31.</title>
        <authorList>
            <person name="Mo P."/>
        </authorList>
    </citation>
    <scope>NUCLEOTIDE SEQUENCE</scope>
    <source>
        <strain evidence="6">HUAS MG31</strain>
    </source>
</reference>
<dbReference type="EMBL" id="CP159872">
    <property type="protein sequence ID" value="XCM79329.1"/>
    <property type="molecule type" value="Genomic_DNA"/>
</dbReference>
<dbReference type="PANTHER" id="PTHR42723">
    <property type="entry name" value="CHLOROPHYLL SYNTHASE"/>
    <property type="match status" value="1"/>
</dbReference>
<dbReference type="GO" id="GO:0016020">
    <property type="term" value="C:membrane"/>
    <property type="evidence" value="ECO:0007669"/>
    <property type="project" value="UniProtKB-SubCell"/>
</dbReference>
<feature type="transmembrane region" description="Helical" evidence="5">
    <location>
        <begin position="20"/>
        <end position="40"/>
    </location>
</feature>
<organism evidence="6">
    <name type="scientific">Kitasatospora camelliae</name>
    <dbReference type="NCBI Taxonomy" id="3156397"/>
    <lineage>
        <taxon>Bacteria</taxon>
        <taxon>Bacillati</taxon>
        <taxon>Actinomycetota</taxon>
        <taxon>Actinomycetes</taxon>
        <taxon>Kitasatosporales</taxon>
        <taxon>Streptomycetaceae</taxon>
        <taxon>Kitasatospora</taxon>
    </lineage>
</organism>
<feature type="transmembrane region" description="Helical" evidence="5">
    <location>
        <begin position="110"/>
        <end position="127"/>
    </location>
</feature>
<feature type="transmembrane region" description="Helical" evidence="5">
    <location>
        <begin position="271"/>
        <end position="293"/>
    </location>
</feature>
<dbReference type="AlphaFoldDB" id="A0AAU8JTZ0"/>
<dbReference type="PANTHER" id="PTHR42723:SF1">
    <property type="entry name" value="CHLOROPHYLL SYNTHASE, CHLOROPLASTIC"/>
    <property type="match status" value="1"/>
</dbReference>
<dbReference type="CDD" id="cd13956">
    <property type="entry name" value="PT_UbiA"/>
    <property type="match status" value="1"/>
</dbReference>
<comment type="subcellular location">
    <subcellularLocation>
        <location evidence="1">Membrane</location>
        <topology evidence="1">Multi-pass membrane protein</topology>
    </subcellularLocation>
</comment>
<feature type="transmembrane region" description="Helical" evidence="5">
    <location>
        <begin position="46"/>
        <end position="63"/>
    </location>
</feature>
<dbReference type="Pfam" id="PF01040">
    <property type="entry name" value="UbiA"/>
    <property type="match status" value="1"/>
</dbReference>
<feature type="transmembrane region" description="Helical" evidence="5">
    <location>
        <begin position="139"/>
        <end position="160"/>
    </location>
</feature>
<proteinExistence type="predicted"/>
<keyword evidence="4 5" id="KW-0472">Membrane</keyword>
<dbReference type="KEGG" id="kcm:ABWK59_10510"/>
<feature type="transmembrane region" description="Helical" evidence="5">
    <location>
        <begin position="84"/>
        <end position="104"/>
    </location>
</feature>
<keyword evidence="2 5" id="KW-0812">Transmembrane</keyword>
<evidence type="ECO:0000256" key="4">
    <source>
        <dbReference type="ARBA" id="ARBA00023136"/>
    </source>
</evidence>
<evidence type="ECO:0000256" key="1">
    <source>
        <dbReference type="ARBA" id="ARBA00004141"/>
    </source>
</evidence>
<name>A0AAU8JTZ0_9ACTN</name>
<dbReference type="InterPro" id="IPR044878">
    <property type="entry name" value="UbiA_sf"/>
</dbReference>
<evidence type="ECO:0000256" key="5">
    <source>
        <dbReference type="SAM" id="Phobius"/>
    </source>
</evidence>
<evidence type="ECO:0000256" key="2">
    <source>
        <dbReference type="ARBA" id="ARBA00022692"/>
    </source>
</evidence>
<gene>
    <name evidence="6" type="ORF">ABWK59_10510</name>
</gene>
<dbReference type="InterPro" id="IPR000537">
    <property type="entry name" value="UbiA_prenyltransferase"/>
</dbReference>
<feature type="transmembrane region" description="Helical" evidence="5">
    <location>
        <begin position="240"/>
        <end position="259"/>
    </location>
</feature>
<evidence type="ECO:0000256" key="3">
    <source>
        <dbReference type="ARBA" id="ARBA00022989"/>
    </source>
</evidence>
<sequence length="296" mass="30900">MAPRIRQTVWNCVREARPSVQVAFLLRYLAGAVLGHPGGFLNPGRVAVGATGWLLATTAIYLFNGVADRPEDVRNGSTRPIASGLLAVRTALTAAVALGAAGLACSLALGPGPAALLALHLLLGYAYSGPPFPLKRTYYTCTATGLAAGLNTYLAGFLAGGHRLDGSLLVFAGMMTLWMGGVGGVAKEFSDIEGDRSAGRMTWPIVFGVDGATRLLRLLAVGVALAFGAFAGLFSTRLLWCAATVLVGALAVLVTSEGLRGRVGRSRRRRPYVAFMWTQHATHLVLGLTVLAVPLS</sequence>
<dbReference type="Gene3D" id="1.20.120.1780">
    <property type="entry name" value="UbiA prenyltransferase"/>
    <property type="match status" value="1"/>
</dbReference>
<dbReference type="GO" id="GO:0016765">
    <property type="term" value="F:transferase activity, transferring alkyl or aryl (other than methyl) groups"/>
    <property type="evidence" value="ECO:0007669"/>
    <property type="project" value="InterPro"/>
</dbReference>
<feature type="transmembrane region" description="Helical" evidence="5">
    <location>
        <begin position="166"/>
        <end position="186"/>
    </location>
</feature>
<evidence type="ECO:0000313" key="6">
    <source>
        <dbReference type="EMBL" id="XCM79329.1"/>
    </source>
</evidence>
<dbReference type="RefSeq" id="WP_354639895.1">
    <property type="nucleotide sequence ID" value="NZ_CP159872.1"/>
</dbReference>
<accession>A0AAU8JTZ0</accession>